<feature type="domain" description="Acetophenone carboxylase-like C-terminal" evidence="5">
    <location>
        <begin position="536"/>
        <end position="708"/>
    </location>
</feature>
<dbReference type="InterPro" id="IPR049517">
    <property type="entry name" value="ACX-like_C"/>
</dbReference>
<dbReference type="Pfam" id="PF19278">
    <property type="entry name" value="Hydant_A_C"/>
    <property type="match status" value="1"/>
</dbReference>
<evidence type="ECO:0000259" key="2">
    <source>
        <dbReference type="Pfam" id="PF01968"/>
    </source>
</evidence>
<gene>
    <name evidence="6" type="ORF">N7468_005485</name>
</gene>
<dbReference type="Proteomes" id="UP001150941">
    <property type="component" value="Unassembled WGS sequence"/>
</dbReference>
<dbReference type="GO" id="GO:0005829">
    <property type="term" value="C:cytosol"/>
    <property type="evidence" value="ECO:0007669"/>
    <property type="project" value="TreeGrafter"/>
</dbReference>
<evidence type="ECO:0000259" key="5">
    <source>
        <dbReference type="Pfam" id="PF19278"/>
    </source>
</evidence>
<dbReference type="Pfam" id="PF02538">
    <property type="entry name" value="Hydantoinase_B"/>
    <property type="match status" value="1"/>
</dbReference>
<dbReference type="GO" id="GO:0006749">
    <property type="term" value="P:glutathione metabolic process"/>
    <property type="evidence" value="ECO:0007669"/>
    <property type="project" value="TreeGrafter"/>
</dbReference>
<accession>A0A9W9NZC6</accession>
<feature type="domain" description="Hydantoinase A/oxoprolinase" evidence="2">
    <location>
        <begin position="246"/>
        <end position="520"/>
    </location>
</feature>
<comment type="caution">
    <text evidence="6">The sequence shown here is derived from an EMBL/GenBank/DDBJ whole genome shotgun (WGS) entry which is preliminary data.</text>
</comment>
<dbReference type="GeneID" id="83202085"/>
<dbReference type="InterPro" id="IPR002821">
    <property type="entry name" value="Hydantoinase_A"/>
</dbReference>
<evidence type="ECO:0000259" key="4">
    <source>
        <dbReference type="Pfam" id="PF05378"/>
    </source>
</evidence>
<proteinExistence type="inferred from homology"/>
<evidence type="ECO:0000256" key="1">
    <source>
        <dbReference type="ARBA" id="ARBA00010403"/>
    </source>
</evidence>
<dbReference type="RefSeq" id="XP_058330522.1">
    <property type="nucleotide sequence ID" value="XM_058474782.1"/>
</dbReference>
<dbReference type="EMBL" id="JAPQKS010000004">
    <property type="protein sequence ID" value="KAJ5232529.1"/>
    <property type="molecule type" value="Genomic_DNA"/>
</dbReference>
<dbReference type="Pfam" id="PF05378">
    <property type="entry name" value="Hydant_A_N"/>
    <property type="match status" value="1"/>
</dbReference>
<dbReference type="InterPro" id="IPR045079">
    <property type="entry name" value="Oxoprolinase-like"/>
</dbReference>
<dbReference type="PANTHER" id="PTHR11365:SF26">
    <property type="entry name" value="5-OXOPROLINASE"/>
    <property type="match status" value="1"/>
</dbReference>
<comment type="similarity">
    <text evidence="1">Belongs to the oxoprolinase family.</text>
</comment>
<dbReference type="AlphaFoldDB" id="A0A9W9NZC6"/>
<reference evidence="6" key="2">
    <citation type="journal article" date="2023" name="IMA Fungus">
        <title>Comparative genomic study of the Penicillium genus elucidates a diverse pangenome and 15 lateral gene transfer events.</title>
        <authorList>
            <person name="Petersen C."/>
            <person name="Sorensen T."/>
            <person name="Nielsen M.R."/>
            <person name="Sondergaard T.E."/>
            <person name="Sorensen J.L."/>
            <person name="Fitzpatrick D.A."/>
            <person name="Frisvad J.C."/>
            <person name="Nielsen K.L."/>
        </authorList>
    </citation>
    <scope>NUCLEOTIDE SEQUENCE</scope>
    <source>
        <strain evidence="6">IBT 19713</strain>
    </source>
</reference>
<dbReference type="PANTHER" id="PTHR11365">
    <property type="entry name" value="5-OXOPROLINASE RELATED"/>
    <property type="match status" value="1"/>
</dbReference>
<feature type="domain" description="Hydantoinase B/oxoprolinase" evidence="3">
    <location>
        <begin position="727"/>
        <end position="1257"/>
    </location>
</feature>
<protein>
    <recommendedName>
        <fullName evidence="8">5-oxoprolinase</fullName>
    </recommendedName>
</protein>
<organism evidence="6 7">
    <name type="scientific">Penicillium chermesinum</name>
    <dbReference type="NCBI Taxonomy" id="63820"/>
    <lineage>
        <taxon>Eukaryota</taxon>
        <taxon>Fungi</taxon>
        <taxon>Dikarya</taxon>
        <taxon>Ascomycota</taxon>
        <taxon>Pezizomycotina</taxon>
        <taxon>Eurotiomycetes</taxon>
        <taxon>Eurotiomycetidae</taxon>
        <taxon>Eurotiales</taxon>
        <taxon>Aspergillaceae</taxon>
        <taxon>Penicillium</taxon>
    </lineage>
</organism>
<sequence>MTHKTKVSKVDIFIDRGGTFTDCIGIPQADGQADIVIKLLSVDPVNYADAPTEGIRRILELFTGEKHARDLPLSTEHIGIIRMGTTVATNALLERKGEKSALLITKGFRDALEIGYQARPKLFDLAVKKPDVLYSEVIEVDERVTMEDAAKDPFPAGSIDIIADPALRVGQSGDIIRVLEDLDLESTRRSLETLRQRDFKSICICLAHSYSFPDHENAIRDMAKKMGFSNVSTSSNLIPMVKLISRGMSATADAYLTPEINRYIHNFKQGFQGNLASTRCQFMQSDGGLSDITQFSGLRAILSGPAGGVVGYASTMWHPDERIPLTHVFETTTAGVTIQSPQLDISTVAAGGGSILAWRNGLFTVGPESASAHPGPACYRKGGPLTVTDANLFLGRILPDYFPSIFGPTEDLPLDYEITQRKFIQLTEAINAEIEGEKTPEEVALGFLEVANETMCRPIRAIVEGKGYQASAHKLAVFGGAGGQHACSIGRNLGIQTVVIHKYSSILSAYGMALASIVQEVQEPSSMTLSSSSMVEILKRFEALKHSAHEGLRRQGVTSKNKIMMQPFLNLRYEGTDTQMMVALPKDGDFKHAFEQMHLREFTFLLPFKNIIVDDIRIRAVAEEYQRPSTNLEQGVRPTKIYSPTVVEKPQQVYFASTGWTDTPIYLLKDLNPGHYVEGPAIIIDNTQTIVVTPFASMTVLEDHIILDVSTEGSPSTANEAGIREADPVKLSVFGHRFMSIAEHMGKTLQKTAVSINIKERLDFSCAIFGPNGDLVANAPHVPVHLGSMAYAVKYQHENFGKSLQPGDVLVSNHPIAGGTHLPDITVITPVFAPDGGEIIFYTASRGHHRDIGGFEGISGNANATDIWQEGASIISFKLVSNSIFDEEGVRKILIDEPAQYADCVGTSSINDNLSDLRAQVAANAKGAALIRALFEEHPREVVQFYMDRIQANAEIAVRKFLQKTALRIGNKQLKAVDSLDNGSRIHLEIRINADGSATFDFTGTGPEVIGNNNAPKSICLSAIIYSLRCLINEDIPLNQGCLSSIEVINPEGSILNPSEHAAVYAGNTQTSQRIVDVILKCFEACAASNGCMSSVGFFGGRDRKPGDGYAFAYGETIGGGSGAGPSWHGASGVHCHMTNTRISDVEILEKRYPVLLREFSLRYGSGGKGQFAGGDGLVRVIECRDPLTFSMISERRATQPYGMKGGQKGASGENLISKKLPNGKRRIMSLGPRGLVKLEAGDQFIIKTPGGGGWGAGRDKFEGELDGSS</sequence>
<reference evidence="6" key="1">
    <citation type="submission" date="2022-11" db="EMBL/GenBank/DDBJ databases">
        <authorList>
            <person name="Petersen C."/>
        </authorList>
    </citation>
    <scope>NUCLEOTIDE SEQUENCE</scope>
    <source>
        <strain evidence="6">IBT 19713</strain>
    </source>
</reference>
<dbReference type="OrthoDB" id="3643at2759"/>
<evidence type="ECO:0008006" key="8">
    <source>
        <dbReference type="Google" id="ProtNLM"/>
    </source>
</evidence>
<name>A0A9W9NZC6_9EURO</name>
<dbReference type="Pfam" id="PF01968">
    <property type="entry name" value="Hydantoinase_A"/>
    <property type="match status" value="1"/>
</dbReference>
<evidence type="ECO:0000259" key="3">
    <source>
        <dbReference type="Pfam" id="PF02538"/>
    </source>
</evidence>
<feature type="domain" description="Hydantoinase/oxoprolinase N-terminal" evidence="4">
    <location>
        <begin position="12"/>
        <end position="226"/>
    </location>
</feature>
<evidence type="ECO:0000313" key="7">
    <source>
        <dbReference type="Proteomes" id="UP001150941"/>
    </source>
</evidence>
<evidence type="ECO:0000313" key="6">
    <source>
        <dbReference type="EMBL" id="KAJ5232529.1"/>
    </source>
</evidence>
<keyword evidence="7" id="KW-1185">Reference proteome</keyword>
<dbReference type="InterPro" id="IPR008040">
    <property type="entry name" value="Hydant_A_N"/>
</dbReference>
<dbReference type="InterPro" id="IPR003692">
    <property type="entry name" value="Hydantoinase_B"/>
</dbReference>
<dbReference type="GO" id="GO:0017168">
    <property type="term" value="F:5-oxoprolinase (ATP-hydrolyzing) activity"/>
    <property type="evidence" value="ECO:0007669"/>
    <property type="project" value="TreeGrafter"/>
</dbReference>